<keyword evidence="1" id="KW-0472">Membrane</keyword>
<reference evidence="4 5" key="1">
    <citation type="submission" date="2017-03" db="EMBL/GenBank/DDBJ databases">
        <title>Genome sequencing of Shewanella japonica KCTC 22435.</title>
        <authorList>
            <person name="Kim K.M."/>
        </authorList>
    </citation>
    <scope>NUCLEOTIDE SEQUENCE [LARGE SCALE GENOMIC DNA]</scope>
    <source>
        <strain evidence="4 5">KCTC 22435</strain>
    </source>
</reference>
<dbReference type="InterPro" id="IPR029787">
    <property type="entry name" value="Nucleotide_cyclase"/>
</dbReference>
<proteinExistence type="predicted"/>
<dbReference type="SUPFAM" id="SSF141868">
    <property type="entry name" value="EAL domain-like"/>
    <property type="match status" value="1"/>
</dbReference>
<keyword evidence="1" id="KW-0812">Transmembrane</keyword>
<dbReference type="InterPro" id="IPR043128">
    <property type="entry name" value="Rev_trsase/Diguanyl_cyclase"/>
</dbReference>
<evidence type="ECO:0000256" key="1">
    <source>
        <dbReference type="SAM" id="Phobius"/>
    </source>
</evidence>
<sequence length="633" mass="71549">MGLSKSFQLVLFVIFGLLLYRIYDLENKEMQRQGSIATEKYAEYVNQMSDWTGDGKSLYELLSQQFTFQFFQYIHESDSDKNFTFGLLAKTEGNFEDTIFKIELGHTKAFSQGRLQVRLSTSSVISASFVNLEKAATLTIVAYLLIMISFAILMAIHRRGIKYICDYVDNIPNLSFQAVETSRLRGSLKPIGVALEKSRIELKTSIGNFHKENDLLTKAAYQDPVTGFSTRRRFNDYLKTITDSDKQQFGVLCIIKAAELSSINQLHGREAGDDYLSKIATCIRQAAAKTGVNEYYRVSSSDFALFINDITVKEGEQFLVSLKRYLDEYAQTVDTDSIAHSGMVPFEQNCDSHALLTLADTAVSIAQTSGPNRYHILEKFSGNQQLGDDHWKVTINELINRKGIKFFQQPILPCNNQVDVYRELFARFYNSEGSNLPTASVIAMSERHGLNVDLDKMIVVHTLQLLNSNPSLTGNFGINISASSALQEVFVSWLRDILSSHRSTSARIVFELNESGMQKNVTASRRFVNEMHKVGAKVAIQHFGLGFSSFKFFREVKPDVIKLDSSYSENIDQDNNNKFFVRMIVDISRRIGIKVIATGVEKQDEKLTLEKMLVDGLQGYYIARPEIIAKTDK</sequence>
<evidence type="ECO:0000313" key="5">
    <source>
        <dbReference type="Proteomes" id="UP000191820"/>
    </source>
</evidence>
<dbReference type="RefSeq" id="WP_080915607.1">
    <property type="nucleotide sequence ID" value="NZ_CP020472.1"/>
</dbReference>
<dbReference type="Proteomes" id="UP000191820">
    <property type="component" value="Chromosome"/>
</dbReference>
<dbReference type="CDD" id="cd01948">
    <property type="entry name" value="EAL"/>
    <property type="match status" value="1"/>
</dbReference>
<dbReference type="InterPro" id="IPR001633">
    <property type="entry name" value="EAL_dom"/>
</dbReference>
<protein>
    <submittedName>
        <fullName evidence="4">Diguanylate cyclase</fullName>
    </submittedName>
</protein>
<evidence type="ECO:0000313" key="4">
    <source>
        <dbReference type="EMBL" id="ARD22187.1"/>
    </source>
</evidence>
<feature type="transmembrane region" description="Helical" evidence="1">
    <location>
        <begin position="135"/>
        <end position="156"/>
    </location>
</feature>
<dbReference type="SMART" id="SM00267">
    <property type="entry name" value="GGDEF"/>
    <property type="match status" value="1"/>
</dbReference>
<keyword evidence="5" id="KW-1185">Reference proteome</keyword>
<evidence type="ECO:0000259" key="2">
    <source>
        <dbReference type="PROSITE" id="PS50883"/>
    </source>
</evidence>
<organism evidence="4 5">
    <name type="scientific">Shewanella japonica</name>
    <dbReference type="NCBI Taxonomy" id="93973"/>
    <lineage>
        <taxon>Bacteria</taxon>
        <taxon>Pseudomonadati</taxon>
        <taxon>Pseudomonadota</taxon>
        <taxon>Gammaproteobacteria</taxon>
        <taxon>Alteromonadales</taxon>
        <taxon>Shewanellaceae</taxon>
        <taxon>Shewanella</taxon>
    </lineage>
</organism>
<dbReference type="PROSITE" id="PS50887">
    <property type="entry name" value="GGDEF"/>
    <property type="match status" value="1"/>
</dbReference>
<gene>
    <name evidence="4" type="ORF">SJ2017_1884</name>
</gene>
<name>A0ABM6JKU7_9GAMM</name>
<accession>A0ABM6JKU7</accession>
<dbReference type="SMART" id="SM00052">
    <property type="entry name" value="EAL"/>
    <property type="match status" value="1"/>
</dbReference>
<feature type="transmembrane region" description="Helical" evidence="1">
    <location>
        <begin position="6"/>
        <end position="23"/>
    </location>
</feature>
<feature type="domain" description="EAL" evidence="2">
    <location>
        <begin position="388"/>
        <end position="633"/>
    </location>
</feature>
<feature type="domain" description="GGDEF" evidence="3">
    <location>
        <begin position="248"/>
        <end position="379"/>
    </location>
</feature>
<dbReference type="InterPro" id="IPR050706">
    <property type="entry name" value="Cyclic-di-GMP_PDE-like"/>
</dbReference>
<dbReference type="PANTHER" id="PTHR33121:SF79">
    <property type="entry name" value="CYCLIC DI-GMP PHOSPHODIESTERASE PDED-RELATED"/>
    <property type="match status" value="1"/>
</dbReference>
<dbReference type="PROSITE" id="PS50883">
    <property type="entry name" value="EAL"/>
    <property type="match status" value="1"/>
</dbReference>
<dbReference type="Gene3D" id="3.30.70.270">
    <property type="match status" value="1"/>
</dbReference>
<dbReference type="Gene3D" id="3.20.20.450">
    <property type="entry name" value="EAL domain"/>
    <property type="match status" value="1"/>
</dbReference>
<dbReference type="PANTHER" id="PTHR33121">
    <property type="entry name" value="CYCLIC DI-GMP PHOSPHODIESTERASE PDEF"/>
    <property type="match status" value="1"/>
</dbReference>
<dbReference type="InterPro" id="IPR035919">
    <property type="entry name" value="EAL_sf"/>
</dbReference>
<dbReference type="Pfam" id="PF00563">
    <property type="entry name" value="EAL"/>
    <property type="match status" value="1"/>
</dbReference>
<dbReference type="InterPro" id="IPR000160">
    <property type="entry name" value="GGDEF_dom"/>
</dbReference>
<dbReference type="Pfam" id="PF00990">
    <property type="entry name" value="GGDEF"/>
    <property type="match status" value="1"/>
</dbReference>
<keyword evidence="1" id="KW-1133">Transmembrane helix</keyword>
<dbReference type="SUPFAM" id="SSF55073">
    <property type="entry name" value="Nucleotide cyclase"/>
    <property type="match status" value="1"/>
</dbReference>
<dbReference type="EMBL" id="CP020472">
    <property type="protein sequence ID" value="ARD22187.1"/>
    <property type="molecule type" value="Genomic_DNA"/>
</dbReference>
<evidence type="ECO:0000259" key="3">
    <source>
        <dbReference type="PROSITE" id="PS50887"/>
    </source>
</evidence>